<feature type="transmembrane region" description="Helical" evidence="1">
    <location>
        <begin position="20"/>
        <end position="41"/>
    </location>
</feature>
<dbReference type="EMBL" id="JACIJM010000002">
    <property type="protein sequence ID" value="MBB5721332.1"/>
    <property type="molecule type" value="Genomic_DNA"/>
</dbReference>
<reference evidence="2 3" key="1">
    <citation type="submission" date="2020-08" db="EMBL/GenBank/DDBJ databases">
        <title>Genomic Encyclopedia of Type Strains, Phase IV (KMG-IV): sequencing the most valuable type-strain genomes for metagenomic binning, comparative biology and taxonomic classification.</title>
        <authorList>
            <person name="Goeker M."/>
        </authorList>
    </citation>
    <scope>NUCLEOTIDE SEQUENCE [LARGE SCALE GENOMIC DNA]</scope>
    <source>
        <strain evidence="2 3">DSM 101064</strain>
    </source>
</reference>
<sequence>MAFKILLHTFRMIFGNLGQALKVSVGPYLILLLTIGALFFAATSMSGESIGNLPILMLFILPLMLFVTSWVAVSWHRFILLEEYTSVLPAVAGRPIWSYVGKGILLALIIMLIAVPTFYLIGALGLGAFLGPQSYSAQSGSAGLLATLIILLAVFVFISFISLRLGIALVGTALGKPLGFGAAWAATGKISGVIFGVAVLLVLINAVPAQLFSRLAVIAPIVVAVFNLAWQWLTIMLGVSVLTTIYGHVIEERPLVD</sequence>
<dbReference type="AlphaFoldDB" id="A0A7W9BIT2"/>
<feature type="transmembrane region" description="Helical" evidence="1">
    <location>
        <begin position="183"/>
        <end position="204"/>
    </location>
</feature>
<evidence type="ECO:0000313" key="2">
    <source>
        <dbReference type="EMBL" id="MBB5721332.1"/>
    </source>
</evidence>
<feature type="transmembrane region" description="Helical" evidence="1">
    <location>
        <begin position="142"/>
        <end position="163"/>
    </location>
</feature>
<keyword evidence="1" id="KW-1133">Transmembrane helix</keyword>
<feature type="transmembrane region" description="Helical" evidence="1">
    <location>
        <begin position="104"/>
        <end position="130"/>
    </location>
</feature>
<name>A0A7W9BIT2_9RHOB</name>
<keyword evidence="1" id="KW-0812">Transmembrane</keyword>
<keyword evidence="1" id="KW-0472">Membrane</keyword>
<dbReference type="RefSeq" id="WP_183526282.1">
    <property type="nucleotide sequence ID" value="NZ_JACIJM010000002.1"/>
</dbReference>
<protein>
    <submittedName>
        <fullName evidence="2">Uncharacterized protein</fullName>
    </submittedName>
</protein>
<evidence type="ECO:0000313" key="3">
    <source>
        <dbReference type="Proteomes" id="UP000535415"/>
    </source>
</evidence>
<evidence type="ECO:0000256" key="1">
    <source>
        <dbReference type="SAM" id="Phobius"/>
    </source>
</evidence>
<feature type="transmembrane region" description="Helical" evidence="1">
    <location>
        <begin position="53"/>
        <end position="73"/>
    </location>
</feature>
<keyword evidence="3" id="KW-1185">Reference proteome</keyword>
<comment type="caution">
    <text evidence="2">The sequence shown here is derived from an EMBL/GenBank/DDBJ whole genome shotgun (WGS) entry which is preliminary data.</text>
</comment>
<dbReference type="Proteomes" id="UP000535415">
    <property type="component" value="Unassembled WGS sequence"/>
</dbReference>
<organism evidence="2 3">
    <name type="scientific">Yoonia ponticola</name>
    <dbReference type="NCBI Taxonomy" id="1524255"/>
    <lineage>
        <taxon>Bacteria</taxon>
        <taxon>Pseudomonadati</taxon>
        <taxon>Pseudomonadota</taxon>
        <taxon>Alphaproteobacteria</taxon>
        <taxon>Rhodobacterales</taxon>
        <taxon>Paracoccaceae</taxon>
        <taxon>Yoonia</taxon>
    </lineage>
</organism>
<gene>
    <name evidence="2" type="ORF">FHS72_000939</name>
</gene>
<proteinExistence type="predicted"/>
<accession>A0A7W9BIT2</accession>